<accession>A0A1I5A5S6</accession>
<reference evidence="2" key="1">
    <citation type="submission" date="2016-10" db="EMBL/GenBank/DDBJ databases">
        <authorList>
            <person name="Varghese N."/>
            <person name="Submissions S."/>
        </authorList>
    </citation>
    <scope>NUCLEOTIDE SEQUENCE [LARGE SCALE GENOMIC DNA]</scope>
    <source>
        <strain evidence="2">CGMCC 1.11101</strain>
    </source>
</reference>
<proteinExistence type="predicted"/>
<dbReference type="SUPFAM" id="SSF53756">
    <property type="entry name" value="UDP-Glycosyltransferase/glycogen phosphorylase"/>
    <property type="match status" value="1"/>
</dbReference>
<dbReference type="STRING" id="995034.SAMN05216219_1195"/>
<organism evidence="1 2">
    <name type="scientific">Mycetocola miduiensis</name>
    <dbReference type="NCBI Taxonomy" id="995034"/>
    <lineage>
        <taxon>Bacteria</taxon>
        <taxon>Bacillati</taxon>
        <taxon>Actinomycetota</taxon>
        <taxon>Actinomycetes</taxon>
        <taxon>Micrococcales</taxon>
        <taxon>Microbacteriaceae</taxon>
        <taxon>Mycetocola</taxon>
    </lineage>
</organism>
<protein>
    <submittedName>
        <fullName evidence="1">Uncharacterized protein</fullName>
    </submittedName>
</protein>
<sequence length="200" mass="21773">MKLVVDCRWVTDDPDDQLSRTTRGLVHALAERRPFVMLVGPKTALDLLPALPWELLPSPYSPLEVLTGRKLASIGADVVFTPAPGLMGVGHRFGLLAAAGTPHVAEHAGLLDRIQTWPWRFRFTRSWMMRSADVVLGVSGAQQRVLLADSRSGQQVVTLHTGDATSVSPDAWRESAAQLDALVDEVYAAVRERRDAAASS</sequence>
<keyword evidence="2" id="KW-1185">Reference proteome</keyword>
<evidence type="ECO:0000313" key="1">
    <source>
        <dbReference type="EMBL" id="SFN57797.1"/>
    </source>
</evidence>
<evidence type="ECO:0000313" key="2">
    <source>
        <dbReference type="Proteomes" id="UP000198867"/>
    </source>
</evidence>
<dbReference type="AlphaFoldDB" id="A0A1I5A5S6"/>
<dbReference type="OrthoDB" id="9801609at2"/>
<dbReference type="EMBL" id="FOVM01000003">
    <property type="protein sequence ID" value="SFN57797.1"/>
    <property type="molecule type" value="Genomic_DNA"/>
</dbReference>
<dbReference type="RefSeq" id="WP_090709730.1">
    <property type="nucleotide sequence ID" value="NZ_FOVM01000003.1"/>
</dbReference>
<dbReference type="Proteomes" id="UP000198867">
    <property type="component" value="Unassembled WGS sequence"/>
</dbReference>
<gene>
    <name evidence="1" type="ORF">SAMN05216219_1195</name>
</gene>
<name>A0A1I5A5S6_9MICO</name>